<evidence type="ECO:0000313" key="2">
    <source>
        <dbReference type="Proteomes" id="UP000075243"/>
    </source>
</evidence>
<keyword evidence="2" id="KW-1185">Reference proteome</keyword>
<dbReference type="PANTHER" id="PTHR31973:SF195">
    <property type="entry name" value="MUDR FAMILY TRANSPOSASE"/>
    <property type="match status" value="1"/>
</dbReference>
<dbReference type="PANTHER" id="PTHR31973">
    <property type="entry name" value="POLYPROTEIN, PUTATIVE-RELATED"/>
    <property type="match status" value="1"/>
</dbReference>
<dbReference type="EMBL" id="CM003605">
    <property type="protein sequence ID" value="KYP70235.1"/>
    <property type="molecule type" value="Genomic_DNA"/>
</dbReference>
<dbReference type="Gramene" id="C.cajan_09187.t">
    <property type="protein sequence ID" value="C.cajan_09187.t"/>
    <property type="gene ID" value="C.cajan_09187"/>
</dbReference>
<accession>A0A151TT57</accession>
<dbReference type="AlphaFoldDB" id="A0A151TT57"/>
<dbReference type="Proteomes" id="UP000075243">
    <property type="component" value="Chromosome 3"/>
</dbReference>
<name>A0A151TT57_CAJCA</name>
<reference evidence="1 2" key="1">
    <citation type="journal article" date="2012" name="Nat. Biotechnol.">
        <title>Draft genome sequence of pigeonpea (Cajanus cajan), an orphan legume crop of resource-poor farmers.</title>
        <authorList>
            <person name="Varshney R.K."/>
            <person name="Chen W."/>
            <person name="Li Y."/>
            <person name="Bharti A.K."/>
            <person name="Saxena R.K."/>
            <person name="Schlueter J.A."/>
            <person name="Donoghue M.T."/>
            <person name="Azam S."/>
            <person name="Fan G."/>
            <person name="Whaley A.M."/>
            <person name="Farmer A.D."/>
            <person name="Sheridan J."/>
            <person name="Iwata A."/>
            <person name="Tuteja R."/>
            <person name="Penmetsa R.V."/>
            <person name="Wu W."/>
            <person name="Upadhyaya H.D."/>
            <person name="Yang S.P."/>
            <person name="Shah T."/>
            <person name="Saxena K.B."/>
            <person name="Michael T."/>
            <person name="McCombie W.R."/>
            <person name="Yang B."/>
            <person name="Zhang G."/>
            <person name="Yang H."/>
            <person name="Wang J."/>
            <person name="Spillane C."/>
            <person name="Cook D.R."/>
            <person name="May G.D."/>
            <person name="Xu X."/>
            <person name="Jackson S.A."/>
        </authorList>
    </citation>
    <scope>NUCLEOTIDE SEQUENCE [LARGE SCALE GENOMIC DNA]</scope>
    <source>
        <strain evidence="2">cv. Asha</strain>
    </source>
</reference>
<gene>
    <name evidence="1" type="ORF">KK1_009446</name>
</gene>
<evidence type="ECO:0000313" key="1">
    <source>
        <dbReference type="EMBL" id="KYP70235.1"/>
    </source>
</evidence>
<evidence type="ECO:0008006" key="3">
    <source>
        <dbReference type="Google" id="ProtNLM"/>
    </source>
</evidence>
<proteinExistence type="predicted"/>
<sequence>MKNTVKQNKIRMHQSFKYKGTLLISTTQDGTNNVLPLAFVVFEGETLHAWSGICLIFDRHHNIKSTIDNEALGWRLPHAYHKYCIRHISSNFNHFQGSQTKKQLMKLGMKLLM</sequence>
<protein>
    <recommendedName>
        <fullName evidence="3">MULE transposase domain-containing protein</fullName>
    </recommendedName>
</protein>
<organism evidence="1 2">
    <name type="scientific">Cajanus cajan</name>
    <name type="common">Pigeon pea</name>
    <name type="synonym">Cajanus indicus</name>
    <dbReference type="NCBI Taxonomy" id="3821"/>
    <lineage>
        <taxon>Eukaryota</taxon>
        <taxon>Viridiplantae</taxon>
        <taxon>Streptophyta</taxon>
        <taxon>Embryophyta</taxon>
        <taxon>Tracheophyta</taxon>
        <taxon>Spermatophyta</taxon>
        <taxon>Magnoliopsida</taxon>
        <taxon>eudicotyledons</taxon>
        <taxon>Gunneridae</taxon>
        <taxon>Pentapetalae</taxon>
        <taxon>rosids</taxon>
        <taxon>fabids</taxon>
        <taxon>Fabales</taxon>
        <taxon>Fabaceae</taxon>
        <taxon>Papilionoideae</taxon>
        <taxon>50 kb inversion clade</taxon>
        <taxon>NPAAA clade</taxon>
        <taxon>indigoferoid/millettioid clade</taxon>
        <taxon>Phaseoleae</taxon>
        <taxon>Cajanus</taxon>
    </lineage>
</organism>